<organism evidence="1 2">
    <name type="scientific">Candidatus Nitronereus thalassa</name>
    <dbReference type="NCBI Taxonomy" id="3020898"/>
    <lineage>
        <taxon>Bacteria</taxon>
        <taxon>Pseudomonadati</taxon>
        <taxon>Nitrospirota</taxon>
        <taxon>Nitrospiria</taxon>
        <taxon>Nitrospirales</taxon>
        <taxon>Nitrospiraceae</taxon>
        <taxon>Candidatus Nitronereus</taxon>
    </lineage>
</organism>
<dbReference type="RefSeq" id="WP_313834604.1">
    <property type="nucleotide sequence ID" value="NZ_JAQOUE010000002.1"/>
</dbReference>
<dbReference type="SUPFAM" id="SSF53187">
    <property type="entry name" value="Zn-dependent exopeptidases"/>
    <property type="match status" value="1"/>
</dbReference>
<name>A0ABU3KCI4_9BACT</name>
<evidence type="ECO:0000313" key="2">
    <source>
        <dbReference type="Proteomes" id="UP001250932"/>
    </source>
</evidence>
<sequence>MKHQSEVLRIWEHPRPEEVGDSVEEFLRLLGGPTWIEIPGKDQSRSRAIVTLLHGNEPSGVHAIHQWLRLGNQPQVNVACFLGAIDAALAPPGFALRTLPGHKDLNRCWKAPFDGTEGRMAQEVLDQLRLMKPEALIDLHNTSGRSPSYAITTQTGNKQKTLTSLFSDQLVITDLRLGALMEAIEFEIPTIAVECGEYHDPQSHQLAFDGINRFAQTDDLFSNEIENSNITVFEHPVRIELQKGRIVAYGTSPITTADLTLRADADKLNFDMLYFGEQIGWAGPDELNVLTAFDAKGNNRVKEIFSINKGQLHLAQAGRILMMTTDPIMASTDCLFYFLPATNR</sequence>
<reference evidence="1 2" key="1">
    <citation type="journal article" date="2023" name="ISME J.">
        <title>Cultivation and genomic characterization of novel and ubiquitous marine nitrite-oxidizing bacteria from the Nitrospirales.</title>
        <authorList>
            <person name="Mueller A.J."/>
            <person name="Daebeler A."/>
            <person name="Herbold C.W."/>
            <person name="Kirkegaard R.H."/>
            <person name="Daims H."/>
        </authorList>
    </citation>
    <scope>NUCLEOTIDE SEQUENCE [LARGE SCALE GENOMIC DNA]</scope>
    <source>
        <strain evidence="1 2">EB</strain>
    </source>
</reference>
<dbReference type="EMBL" id="JAQOUE010000002">
    <property type="protein sequence ID" value="MDT7044018.1"/>
    <property type="molecule type" value="Genomic_DNA"/>
</dbReference>
<proteinExistence type="predicted"/>
<dbReference type="Gene3D" id="3.40.630.10">
    <property type="entry name" value="Zn peptidases"/>
    <property type="match status" value="1"/>
</dbReference>
<accession>A0ABU3KCI4</accession>
<evidence type="ECO:0008006" key="3">
    <source>
        <dbReference type="Google" id="ProtNLM"/>
    </source>
</evidence>
<dbReference type="Proteomes" id="UP001250932">
    <property type="component" value="Unassembled WGS sequence"/>
</dbReference>
<protein>
    <recommendedName>
        <fullName evidence="3">Succinylglutamate desuccinylase</fullName>
    </recommendedName>
</protein>
<gene>
    <name evidence="1" type="ORF">PPG34_16830</name>
</gene>
<keyword evidence="2" id="KW-1185">Reference proteome</keyword>
<evidence type="ECO:0000313" key="1">
    <source>
        <dbReference type="EMBL" id="MDT7044018.1"/>
    </source>
</evidence>
<comment type="caution">
    <text evidence="1">The sequence shown here is derived from an EMBL/GenBank/DDBJ whole genome shotgun (WGS) entry which is preliminary data.</text>
</comment>